<dbReference type="Gene3D" id="3.30.70.270">
    <property type="match status" value="1"/>
</dbReference>
<dbReference type="Proteomes" id="UP000566813">
    <property type="component" value="Unassembled WGS sequence"/>
</dbReference>
<feature type="chain" id="PRO_5031247467" description="diguanylate cyclase" evidence="3">
    <location>
        <begin position="20"/>
        <end position="592"/>
    </location>
</feature>
<dbReference type="GO" id="GO:0005886">
    <property type="term" value="C:plasma membrane"/>
    <property type="evidence" value="ECO:0007669"/>
    <property type="project" value="TreeGrafter"/>
</dbReference>
<dbReference type="InterPro" id="IPR011623">
    <property type="entry name" value="7TMR_DISM_rcpt_extracell_dom1"/>
</dbReference>
<keyword evidence="2" id="KW-0472">Membrane</keyword>
<name>A0A7X1FRK4_9SPHN</name>
<dbReference type="AlphaFoldDB" id="A0A7X1FRK4"/>
<keyword evidence="3" id="KW-0732">Signal</keyword>
<feature type="signal peptide" evidence="3">
    <location>
        <begin position="1"/>
        <end position="19"/>
    </location>
</feature>
<dbReference type="PANTHER" id="PTHR45138">
    <property type="entry name" value="REGULATORY COMPONENTS OF SENSORY TRANSDUCTION SYSTEM"/>
    <property type="match status" value="1"/>
</dbReference>
<proteinExistence type="predicted"/>
<dbReference type="GO" id="GO:1902201">
    <property type="term" value="P:negative regulation of bacterial-type flagellum-dependent cell motility"/>
    <property type="evidence" value="ECO:0007669"/>
    <property type="project" value="TreeGrafter"/>
</dbReference>
<dbReference type="InterPro" id="IPR029787">
    <property type="entry name" value="Nucleotide_cyclase"/>
</dbReference>
<evidence type="ECO:0000259" key="4">
    <source>
        <dbReference type="PROSITE" id="PS50887"/>
    </source>
</evidence>
<dbReference type="CDD" id="cd01949">
    <property type="entry name" value="GGDEF"/>
    <property type="match status" value="1"/>
</dbReference>
<feature type="transmembrane region" description="Helical" evidence="2">
    <location>
        <begin position="220"/>
        <end position="237"/>
    </location>
</feature>
<keyword evidence="2" id="KW-1133">Transmembrane helix</keyword>
<dbReference type="InterPro" id="IPR050469">
    <property type="entry name" value="Diguanylate_Cyclase"/>
</dbReference>
<dbReference type="RefSeq" id="WP_185663925.1">
    <property type="nucleotide sequence ID" value="NZ_JACLAW010000006.1"/>
</dbReference>
<dbReference type="InterPro" id="IPR043128">
    <property type="entry name" value="Rev_trsase/Diguanyl_cyclase"/>
</dbReference>
<dbReference type="PANTHER" id="PTHR45138:SF24">
    <property type="entry name" value="DIGUANYLATE CYCLASE DGCC-RELATED"/>
    <property type="match status" value="1"/>
</dbReference>
<evidence type="ECO:0000256" key="1">
    <source>
        <dbReference type="ARBA" id="ARBA00012528"/>
    </source>
</evidence>
<dbReference type="Pfam" id="PF00990">
    <property type="entry name" value="GGDEF"/>
    <property type="match status" value="1"/>
</dbReference>
<feature type="transmembrane region" description="Helical" evidence="2">
    <location>
        <begin position="289"/>
        <end position="307"/>
    </location>
</feature>
<dbReference type="Pfam" id="PF07695">
    <property type="entry name" value="7TMR-DISM_7TM"/>
    <property type="match status" value="1"/>
</dbReference>
<gene>
    <name evidence="5" type="ORF">H7F51_09000</name>
</gene>
<accession>A0A7X1FRK4</accession>
<evidence type="ECO:0000313" key="5">
    <source>
        <dbReference type="EMBL" id="MBC2665661.1"/>
    </source>
</evidence>
<comment type="caution">
    <text evidence="5">The sequence shown here is derived from an EMBL/GenBank/DDBJ whole genome shotgun (WGS) entry which is preliminary data.</text>
</comment>
<sequence>MAALVMLVVLCGMVMPQHAARAAPSPVAHSPFNSPPEPGAIRLHACVAPVRHGDTAAKLFASPDRFDCRRAEAAWGAGSYWVRLDLPPGSRLSEDPEDMPNRYLRFAPQWQRMITVHTRLADGRIVSRSYDNQDLSPLMGIGAAVGIPLEKRVRLGTQIMVRLDGALNAAGLVVEPQLMRGTALRGAELAAAAIFSAFAGLGIGLFCYNMVLWLTIRERFQLTYCLSLLAMLAYVWASSGAMSLQAPSTSQVLRIETSYLMLAFVGALALQFITDFIEPHCLPARLRRFARNVGLASIAAAVAVILVPEAWRPLADRAYVLTFIPLPPLVAAIGMIAWRRGSGSVRVLAIAWAMPLVMAVLRIAHALHLVELSSVVEYSLVIGMSIEALLSSLAMSYRIKLVTEERDQALADERAARHLANVDGLTGLLNRRALLEQVIAWSSPEPLRLLLVDIDHFKQINDRHGHLVGDEVLRDVAEVMAMRAELRGSVARLGGEEFALIGTSDELSEGLALAILADMRAKAMGGHVRLTVSIGMAEGMVRCEDEWRDLYRRGDIALYRAKSEGRNRAVHAGPGCAVSVPIGPFVSAAAVA</sequence>
<evidence type="ECO:0000313" key="6">
    <source>
        <dbReference type="Proteomes" id="UP000566813"/>
    </source>
</evidence>
<dbReference type="EMBL" id="JACLAW010000006">
    <property type="protein sequence ID" value="MBC2665661.1"/>
    <property type="molecule type" value="Genomic_DNA"/>
</dbReference>
<dbReference type="PROSITE" id="PS50887">
    <property type="entry name" value="GGDEF"/>
    <property type="match status" value="1"/>
</dbReference>
<dbReference type="NCBIfam" id="TIGR00254">
    <property type="entry name" value="GGDEF"/>
    <property type="match status" value="1"/>
</dbReference>
<protein>
    <recommendedName>
        <fullName evidence="1">diguanylate cyclase</fullName>
        <ecNumber evidence="1">2.7.7.65</ecNumber>
    </recommendedName>
</protein>
<dbReference type="SUPFAM" id="SSF55073">
    <property type="entry name" value="Nucleotide cyclase"/>
    <property type="match status" value="1"/>
</dbReference>
<dbReference type="GO" id="GO:0052621">
    <property type="term" value="F:diguanylate cyclase activity"/>
    <property type="evidence" value="ECO:0007669"/>
    <property type="project" value="UniProtKB-EC"/>
</dbReference>
<feature type="transmembrane region" description="Helical" evidence="2">
    <location>
        <begin position="345"/>
        <end position="364"/>
    </location>
</feature>
<dbReference type="EC" id="2.7.7.65" evidence="1"/>
<organism evidence="5 6">
    <name type="scientific">Novosphingobium flavum</name>
    <dbReference type="NCBI Taxonomy" id="1778672"/>
    <lineage>
        <taxon>Bacteria</taxon>
        <taxon>Pseudomonadati</taxon>
        <taxon>Pseudomonadota</taxon>
        <taxon>Alphaproteobacteria</taxon>
        <taxon>Sphingomonadales</taxon>
        <taxon>Sphingomonadaceae</taxon>
        <taxon>Novosphingobium</taxon>
    </lineage>
</organism>
<keyword evidence="2" id="KW-0812">Transmembrane</keyword>
<feature type="domain" description="GGDEF" evidence="4">
    <location>
        <begin position="445"/>
        <end position="574"/>
    </location>
</feature>
<reference evidence="5 6" key="1">
    <citation type="submission" date="2020-08" db="EMBL/GenBank/DDBJ databases">
        <title>The genome sequence of type strain Novosphingobium flavum NBRC 111647.</title>
        <authorList>
            <person name="Liu Y."/>
        </authorList>
    </citation>
    <scope>NUCLEOTIDE SEQUENCE [LARGE SCALE GENOMIC DNA]</scope>
    <source>
        <strain evidence="5 6">NBRC 111647</strain>
    </source>
</reference>
<evidence type="ECO:0000256" key="2">
    <source>
        <dbReference type="SAM" id="Phobius"/>
    </source>
</evidence>
<keyword evidence="6" id="KW-1185">Reference proteome</keyword>
<feature type="transmembrane region" description="Helical" evidence="2">
    <location>
        <begin position="189"/>
        <end position="208"/>
    </location>
</feature>
<dbReference type="GO" id="GO:0043709">
    <property type="term" value="P:cell adhesion involved in single-species biofilm formation"/>
    <property type="evidence" value="ECO:0007669"/>
    <property type="project" value="TreeGrafter"/>
</dbReference>
<dbReference type="SMART" id="SM00267">
    <property type="entry name" value="GGDEF"/>
    <property type="match status" value="1"/>
</dbReference>
<feature type="transmembrane region" description="Helical" evidence="2">
    <location>
        <begin position="257"/>
        <end position="277"/>
    </location>
</feature>
<dbReference type="InterPro" id="IPR000160">
    <property type="entry name" value="GGDEF_dom"/>
</dbReference>
<feature type="transmembrane region" description="Helical" evidence="2">
    <location>
        <begin position="319"/>
        <end position="338"/>
    </location>
</feature>
<feature type="transmembrane region" description="Helical" evidence="2">
    <location>
        <begin position="376"/>
        <end position="397"/>
    </location>
</feature>
<evidence type="ECO:0000256" key="3">
    <source>
        <dbReference type="SAM" id="SignalP"/>
    </source>
</evidence>